<dbReference type="PROSITE" id="PS50071">
    <property type="entry name" value="HOMEOBOX_2"/>
    <property type="match status" value="1"/>
</dbReference>
<dbReference type="InterPro" id="IPR001356">
    <property type="entry name" value="HD"/>
</dbReference>
<dbReference type="Gene3D" id="1.10.10.60">
    <property type="entry name" value="Homeodomain-like"/>
    <property type="match status" value="1"/>
</dbReference>
<dbReference type="SMART" id="SM00132">
    <property type="entry name" value="LIM"/>
    <property type="match status" value="2"/>
</dbReference>
<dbReference type="InParanoid" id="A0A3B1JDX0"/>
<feature type="DNA-binding region" description="Homeobox" evidence="15">
    <location>
        <begin position="177"/>
        <end position="236"/>
    </location>
</feature>
<dbReference type="SUPFAM" id="SSF57716">
    <property type="entry name" value="Glucocorticoid receptor-like (DNA-binding domain)"/>
    <property type="match status" value="3"/>
</dbReference>
<dbReference type="Bgee" id="ENSAMXG00000018850">
    <property type="expression patterns" value="Expressed in testis and 3 other cell types or tissues"/>
</dbReference>
<name>A0A3B1JDX0_ASTMX</name>
<dbReference type="SMART" id="SM00389">
    <property type="entry name" value="HOX"/>
    <property type="match status" value="1"/>
</dbReference>
<evidence type="ECO:0000256" key="14">
    <source>
        <dbReference type="ARBA" id="ARBA00041167"/>
    </source>
</evidence>
<evidence type="ECO:0000256" key="13">
    <source>
        <dbReference type="ARBA" id="ARBA00023242"/>
    </source>
</evidence>
<evidence type="ECO:0000256" key="8">
    <source>
        <dbReference type="ARBA" id="ARBA00023038"/>
    </source>
</evidence>
<evidence type="ECO:0000256" key="15">
    <source>
        <dbReference type="PROSITE-ProRule" id="PRU00108"/>
    </source>
</evidence>
<reference evidence="21" key="2">
    <citation type="journal article" date="2014" name="Nat. Commun.">
        <title>The cavefish genome reveals candidate genes for eye loss.</title>
        <authorList>
            <person name="McGaugh S.E."/>
            <person name="Gross J.B."/>
            <person name="Aken B."/>
            <person name="Blin M."/>
            <person name="Borowsky R."/>
            <person name="Chalopin D."/>
            <person name="Hinaux H."/>
            <person name="Jeffery W.R."/>
            <person name="Keene A."/>
            <person name="Ma L."/>
            <person name="Minx P."/>
            <person name="Murphy D."/>
            <person name="O'Quin K.E."/>
            <person name="Retaux S."/>
            <person name="Rohner N."/>
            <person name="Searle S.M."/>
            <person name="Stahl B.A."/>
            <person name="Tabin C."/>
            <person name="Volff J.N."/>
            <person name="Yoshizawa M."/>
            <person name="Warren W.C."/>
        </authorList>
    </citation>
    <scope>NUCLEOTIDE SEQUENCE [LARGE SCALE GENOMIC DNA]</scope>
    <source>
        <strain evidence="21">female</strain>
    </source>
</reference>
<dbReference type="CDD" id="cd09366">
    <property type="entry name" value="LIM1_Isl"/>
    <property type="match status" value="1"/>
</dbReference>
<dbReference type="InterPro" id="IPR009057">
    <property type="entry name" value="Homeodomain-like_sf"/>
</dbReference>
<dbReference type="PANTHER" id="PTHR24204">
    <property type="entry name" value="INSULIN GENE ENHANCER PROTEIN"/>
    <property type="match status" value="1"/>
</dbReference>
<dbReference type="GO" id="GO:0000981">
    <property type="term" value="F:DNA-binding transcription factor activity, RNA polymerase II-specific"/>
    <property type="evidence" value="ECO:0007669"/>
    <property type="project" value="InterPro"/>
</dbReference>
<keyword evidence="7" id="KW-0805">Transcription regulation</keyword>
<dbReference type="GO" id="GO:0045944">
    <property type="term" value="P:positive regulation of transcription by RNA polymerase II"/>
    <property type="evidence" value="ECO:0007669"/>
    <property type="project" value="InterPro"/>
</dbReference>
<dbReference type="GO" id="GO:0046872">
    <property type="term" value="F:metal ion binding"/>
    <property type="evidence" value="ECO:0007669"/>
    <property type="project" value="UniProtKB-KW"/>
</dbReference>
<evidence type="ECO:0000256" key="7">
    <source>
        <dbReference type="ARBA" id="ARBA00023015"/>
    </source>
</evidence>
<keyword evidence="12" id="KW-0804">Transcription</keyword>
<keyword evidence="21" id="KW-1185">Reference proteome</keyword>
<feature type="domain" description="LIM zinc-binding" evidence="18">
    <location>
        <begin position="88"/>
        <end position="152"/>
    </location>
</feature>
<keyword evidence="9 15" id="KW-0238">DNA-binding</keyword>
<dbReference type="Pfam" id="PF00412">
    <property type="entry name" value="LIM"/>
    <property type="match status" value="2"/>
</dbReference>
<keyword evidence="10 15" id="KW-0371">Homeobox</keyword>
<evidence type="ECO:0000256" key="12">
    <source>
        <dbReference type="ARBA" id="ARBA00023163"/>
    </source>
</evidence>
<feature type="domain" description="Homeobox" evidence="19">
    <location>
        <begin position="175"/>
        <end position="235"/>
    </location>
</feature>
<dbReference type="PROSITE" id="PS50023">
    <property type="entry name" value="LIM_DOMAIN_2"/>
    <property type="match status" value="2"/>
</dbReference>
<feature type="domain" description="LIM zinc-binding" evidence="18">
    <location>
        <begin position="25"/>
        <end position="87"/>
    </location>
</feature>
<organism evidence="20 21">
    <name type="scientific">Astyanax mexicanus</name>
    <name type="common">Blind cave fish</name>
    <name type="synonym">Astyanax fasciatus mexicanus</name>
    <dbReference type="NCBI Taxonomy" id="7994"/>
    <lineage>
        <taxon>Eukaryota</taxon>
        <taxon>Metazoa</taxon>
        <taxon>Chordata</taxon>
        <taxon>Craniata</taxon>
        <taxon>Vertebrata</taxon>
        <taxon>Euteleostomi</taxon>
        <taxon>Actinopterygii</taxon>
        <taxon>Neopterygii</taxon>
        <taxon>Teleostei</taxon>
        <taxon>Ostariophysi</taxon>
        <taxon>Characiformes</taxon>
        <taxon>Characoidei</taxon>
        <taxon>Acestrorhamphidae</taxon>
        <taxon>Acestrorhamphinae</taxon>
        <taxon>Astyanax</taxon>
    </lineage>
</organism>
<keyword evidence="2" id="KW-0217">Developmental protein</keyword>
<dbReference type="Pfam" id="PF00046">
    <property type="entry name" value="Homeodomain"/>
    <property type="match status" value="1"/>
</dbReference>
<dbReference type="GeneTree" id="ENSGT00940000153731"/>
<sequence>MRSVRTDARTASVMGDHHKRSGLVSLCVGCGHQILDRFILRVFPDLEWHTACLKCSECEQHLDESLTCFIRDGKALCKEDYSRLYSTKCSRCRRSFSSGDYGMRAGVGAVYHVQCFRCAGCDRQLVPGDRFTLRDGNLHCVSRTQTCREVTAGKNSYILYILYRLHQKRKNKSKSRMTRVRTVLSEAQLHTLQSCYSANPRPDALLKEQLVELTGLSPRVIRVWFQNKRCKDKKRSTAARNTQNRPNQQVNQHVNFFTASPDSLDQEVLMTPLDLQNFQPSWKLLTSFSFQSDSDYDSTQHQQPVSRLNHIQNIRTFRTLRTSVSAAE</sequence>
<dbReference type="GO" id="GO:0005634">
    <property type="term" value="C:nucleus"/>
    <property type="evidence" value="ECO:0007669"/>
    <property type="project" value="UniProtKB-SubCell"/>
</dbReference>
<evidence type="ECO:0000256" key="1">
    <source>
        <dbReference type="ARBA" id="ARBA00004123"/>
    </source>
</evidence>
<evidence type="ECO:0000256" key="3">
    <source>
        <dbReference type="ARBA" id="ARBA00022723"/>
    </source>
</evidence>
<dbReference type="STRING" id="7994.ENSAMXP00000040473"/>
<evidence type="ECO:0000256" key="9">
    <source>
        <dbReference type="ARBA" id="ARBA00023125"/>
    </source>
</evidence>
<evidence type="ECO:0000256" key="17">
    <source>
        <dbReference type="RuleBase" id="RU000682"/>
    </source>
</evidence>
<evidence type="ECO:0000256" key="11">
    <source>
        <dbReference type="ARBA" id="ARBA00023159"/>
    </source>
</evidence>
<dbReference type="PROSITE" id="PS00027">
    <property type="entry name" value="HOMEOBOX_1"/>
    <property type="match status" value="1"/>
</dbReference>
<protein>
    <recommendedName>
        <fullName evidence="14">Insulin gene enhancer protein ISL-1</fullName>
    </recommendedName>
</protein>
<evidence type="ECO:0000256" key="6">
    <source>
        <dbReference type="ARBA" id="ARBA00022833"/>
    </source>
</evidence>
<dbReference type="GO" id="GO:0072359">
    <property type="term" value="P:circulatory system development"/>
    <property type="evidence" value="ECO:0007669"/>
    <property type="project" value="UniProtKB-ARBA"/>
</dbReference>
<dbReference type="InterPro" id="IPR001781">
    <property type="entry name" value="Znf_LIM"/>
</dbReference>
<reference evidence="21" key="1">
    <citation type="submission" date="2013-03" db="EMBL/GenBank/DDBJ databases">
        <authorList>
            <person name="Jeffery W."/>
            <person name="Warren W."/>
            <person name="Wilson R.K."/>
        </authorList>
    </citation>
    <scope>NUCLEOTIDE SEQUENCE</scope>
    <source>
        <strain evidence="21">female</strain>
    </source>
</reference>
<evidence type="ECO:0000259" key="19">
    <source>
        <dbReference type="PROSITE" id="PS50071"/>
    </source>
</evidence>
<evidence type="ECO:0000259" key="18">
    <source>
        <dbReference type="PROSITE" id="PS50023"/>
    </source>
</evidence>
<keyword evidence="8 16" id="KW-0440">LIM domain</keyword>
<keyword evidence="3 16" id="KW-0479">Metal-binding</keyword>
<evidence type="ECO:0000313" key="20">
    <source>
        <dbReference type="Ensembl" id="ENSAMXP00000040473.1"/>
    </source>
</evidence>
<keyword evidence="11" id="KW-0010">Activator</keyword>
<dbReference type="InterPro" id="IPR047169">
    <property type="entry name" value="ISL1/2-like"/>
</dbReference>
<dbReference type="Ensembl" id="ENSAMXT00000031017.1">
    <property type="protein sequence ID" value="ENSAMXP00000040473.1"/>
    <property type="gene ID" value="ENSAMXG00000018850.2"/>
</dbReference>
<dbReference type="GO" id="GO:0000987">
    <property type="term" value="F:cis-regulatory region sequence-specific DNA binding"/>
    <property type="evidence" value="ECO:0007669"/>
    <property type="project" value="TreeGrafter"/>
</dbReference>
<evidence type="ECO:0000256" key="10">
    <source>
        <dbReference type="ARBA" id="ARBA00023155"/>
    </source>
</evidence>
<keyword evidence="6 16" id="KW-0862">Zinc</keyword>
<accession>A0A3B1JDX0</accession>
<dbReference type="InterPro" id="IPR047244">
    <property type="entry name" value="ISL1/2-like_LIM1"/>
</dbReference>
<keyword evidence="4" id="KW-0677">Repeat</keyword>
<dbReference type="GO" id="GO:0031017">
    <property type="term" value="P:exocrine pancreas development"/>
    <property type="evidence" value="ECO:0007669"/>
    <property type="project" value="UniProtKB-ARBA"/>
</dbReference>
<dbReference type="GO" id="GO:0048665">
    <property type="term" value="P:neuron fate specification"/>
    <property type="evidence" value="ECO:0007669"/>
    <property type="project" value="InterPro"/>
</dbReference>
<evidence type="ECO:0000256" key="5">
    <source>
        <dbReference type="ARBA" id="ARBA00022782"/>
    </source>
</evidence>
<evidence type="ECO:0000256" key="2">
    <source>
        <dbReference type="ARBA" id="ARBA00022473"/>
    </source>
</evidence>
<dbReference type="InterPro" id="IPR017970">
    <property type="entry name" value="Homeobox_CS"/>
</dbReference>
<keyword evidence="5" id="KW-0221">Differentiation</keyword>
<dbReference type="Proteomes" id="UP000018467">
    <property type="component" value="Unassembled WGS sequence"/>
</dbReference>
<reference evidence="20" key="4">
    <citation type="submission" date="2025-09" db="UniProtKB">
        <authorList>
            <consortium name="Ensembl"/>
        </authorList>
    </citation>
    <scope>IDENTIFICATION</scope>
</reference>
<evidence type="ECO:0000256" key="4">
    <source>
        <dbReference type="ARBA" id="ARBA00022737"/>
    </source>
</evidence>
<proteinExistence type="predicted"/>
<dbReference type="CDD" id="cd00086">
    <property type="entry name" value="homeodomain"/>
    <property type="match status" value="1"/>
</dbReference>
<dbReference type="PROSITE" id="PS00478">
    <property type="entry name" value="LIM_DOMAIN_1"/>
    <property type="match status" value="2"/>
</dbReference>
<evidence type="ECO:0000256" key="16">
    <source>
        <dbReference type="PROSITE-ProRule" id="PRU00125"/>
    </source>
</evidence>
<comment type="subcellular location">
    <subcellularLocation>
        <location evidence="1 15 17">Nucleus</location>
    </subcellularLocation>
</comment>
<dbReference type="SUPFAM" id="SSF46689">
    <property type="entry name" value="Homeodomain-like"/>
    <property type="match status" value="1"/>
</dbReference>
<keyword evidence="13 15" id="KW-0539">Nucleus</keyword>
<dbReference type="GO" id="GO:0007409">
    <property type="term" value="P:axonogenesis"/>
    <property type="evidence" value="ECO:0007669"/>
    <property type="project" value="TreeGrafter"/>
</dbReference>
<dbReference type="PANTHER" id="PTHR24204:SF4">
    <property type="entry name" value="INSULIN GENE ENHANCER PROTEIN ISL-1"/>
    <property type="match status" value="1"/>
</dbReference>
<evidence type="ECO:0000313" key="21">
    <source>
        <dbReference type="Proteomes" id="UP000018467"/>
    </source>
</evidence>
<reference evidence="20" key="3">
    <citation type="submission" date="2025-08" db="UniProtKB">
        <authorList>
            <consortium name="Ensembl"/>
        </authorList>
    </citation>
    <scope>IDENTIFICATION</scope>
</reference>
<dbReference type="AlphaFoldDB" id="A0A3B1JDX0"/>
<dbReference type="Gene3D" id="2.10.110.10">
    <property type="entry name" value="Cysteine Rich Protein"/>
    <property type="match status" value="2"/>
</dbReference>